<evidence type="ECO:0000256" key="2">
    <source>
        <dbReference type="ARBA" id="ARBA00010581"/>
    </source>
</evidence>
<evidence type="ECO:0000256" key="1">
    <source>
        <dbReference type="ARBA" id="ARBA00004651"/>
    </source>
</evidence>
<evidence type="ECO:0000256" key="3">
    <source>
        <dbReference type="ARBA" id="ARBA00011700"/>
    </source>
</evidence>
<keyword evidence="8 16" id="KW-0472">Membrane</keyword>
<comment type="subcellular location">
    <subcellularLocation>
        <location evidence="1 14">Cell membrane</location>
        <topology evidence="1 14">Multi-pass membrane protein</topology>
    </subcellularLocation>
</comment>
<evidence type="ECO:0000256" key="4">
    <source>
        <dbReference type="ARBA" id="ARBA00014687"/>
    </source>
</evidence>
<evidence type="ECO:0000313" key="19">
    <source>
        <dbReference type="Proteomes" id="UP000320735"/>
    </source>
</evidence>
<organism evidence="18 19">
    <name type="scientific">Symmachiella macrocystis</name>
    <dbReference type="NCBI Taxonomy" id="2527985"/>
    <lineage>
        <taxon>Bacteria</taxon>
        <taxon>Pseudomonadati</taxon>
        <taxon>Planctomycetota</taxon>
        <taxon>Planctomycetia</taxon>
        <taxon>Planctomycetales</taxon>
        <taxon>Planctomycetaceae</taxon>
        <taxon>Symmachiella</taxon>
    </lineage>
</organism>
<dbReference type="GO" id="GO:0016491">
    <property type="term" value="F:oxidoreductase activity"/>
    <property type="evidence" value="ECO:0007669"/>
    <property type="project" value="UniProtKB-KW"/>
</dbReference>
<dbReference type="Pfam" id="PF00510">
    <property type="entry name" value="COX3"/>
    <property type="match status" value="1"/>
</dbReference>
<dbReference type="PROSITE" id="PS50253">
    <property type="entry name" value="COX3"/>
    <property type="match status" value="1"/>
</dbReference>
<comment type="subunit">
    <text evidence="3">Heterooctamer of two A chains, two B chains, two C chains and two D chains.</text>
</comment>
<evidence type="ECO:0000256" key="16">
    <source>
        <dbReference type="SAM" id="Phobius"/>
    </source>
</evidence>
<evidence type="ECO:0000256" key="8">
    <source>
        <dbReference type="ARBA" id="ARBA00023136"/>
    </source>
</evidence>
<dbReference type="GO" id="GO:0019646">
    <property type="term" value="P:aerobic electron transport chain"/>
    <property type="evidence" value="ECO:0007669"/>
    <property type="project" value="InterPro"/>
</dbReference>
<evidence type="ECO:0000256" key="10">
    <source>
        <dbReference type="ARBA" id="ARBA00030072"/>
    </source>
</evidence>
<dbReference type="Gene3D" id="1.20.120.80">
    <property type="entry name" value="Cytochrome c oxidase, subunit III, four-helix bundle"/>
    <property type="match status" value="1"/>
</dbReference>
<evidence type="ECO:0000256" key="15">
    <source>
        <dbReference type="SAM" id="MobiDB-lite"/>
    </source>
</evidence>
<dbReference type="EMBL" id="SJPP01000001">
    <property type="protein sequence ID" value="TWU13485.1"/>
    <property type="molecule type" value="Genomic_DNA"/>
</dbReference>
<dbReference type="Proteomes" id="UP000320735">
    <property type="component" value="Unassembled WGS sequence"/>
</dbReference>
<dbReference type="InterPro" id="IPR013833">
    <property type="entry name" value="Cyt_c_oxidase_su3_a-hlx"/>
</dbReference>
<feature type="transmembrane region" description="Helical" evidence="16">
    <location>
        <begin position="103"/>
        <end position="123"/>
    </location>
</feature>
<dbReference type="InterPro" id="IPR000298">
    <property type="entry name" value="Cyt_c_oxidase-like_su3"/>
</dbReference>
<evidence type="ECO:0000256" key="14">
    <source>
        <dbReference type="RuleBase" id="RU003376"/>
    </source>
</evidence>
<evidence type="ECO:0000259" key="17">
    <source>
        <dbReference type="PROSITE" id="PS50253"/>
    </source>
</evidence>
<dbReference type="SUPFAM" id="SSF81452">
    <property type="entry name" value="Cytochrome c oxidase subunit III-like"/>
    <property type="match status" value="1"/>
</dbReference>
<dbReference type="InterPro" id="IPR024791">
    <property type="entry name" value="Cyt_c/ubiquinol_Oxase_su3"/>
</dbReference>
<dbReference type="PANTHER" id="PTHR11403">
    <property type="entry name" value="CYTOCHROME C OXIDASE SUBUNIT III"/>
    <property type="match status" value="1"/>
</dbReference>
<dbReference type="CDD" id="cd00386">
    <property type="entry name" value="Heme_Cu_Oxidase_III_like"/>
    <property type="match status" value="1"/>
</dbReference>
<keyword evidence="19" id="KW-1185">Reference proteome</keyword>
<feature type="transmembrane region" description="Helical" evidence="16">
    <location>
        <begin position="187"/>
        <end position="207"/>
    </location>
</feature>
<evidence type="ECO:0000256" key="6">
    <source>
        <dbReference type="ARBA" id="ARBA00022692"/>
    </source>
</evidence>
<dbReference type="InterPro" id="IPR035973">
    <property type="entry name" value="Cyt_c_oxidase_su3-like_sf"/>
</dbReference>
<evidence type="ECO:0000256" key="13">
    <source>
        <dbReference type="ARBA" id="ARBA00032717"/>
    </source>
</evidence>
<evidence type="ECO:0000256" key="7">
    <source>
        <dbReference type="ARBA" id="ARBA00022989"/>
    </source>
</evidence>
<sequence>MSEIAHTTSGEMAAPPQGWEGEGTSQLDPKKVGMACFLCSEAAFFMTLLVGYGLYLGRDLTGPTPAEVLSMPLVIVNTILLLSSSITIALAMKRYEKSEFGQFRLFLGLTIFLGAAFIVGTGIEWKGLIEDHGLTISRNLFGTTFYTLIGFHATHVTIGLIMMSTLLGIQAAGRLGTDSPAAELISWYWHFVDGVWIVVFCLVYVFGR</sequence>
<dbReference type="PANTHER" id="PTHR11403:SF2">
    <property type="entry name" value="CYTOCHROME BO(3) UBIQUINOL OXIDASE SUBUNIT 3"/>
    <property type="match status" value="1"/>
</dbReference>
<feature type="region of interest" description="Disordered" evidence="15">
    <location>
        <begin position="1"/>
        <end position="24"/>
    </location>
</feature>
<keyword evidence="6 14" id="KW-0812">Transmembrane</keyword>
<feature type="transmembrane region" description="Helical" evidence="16">
    <location>
        <begin position="35"/>
        <end position="56"/>
    </location>
</feature>
<dbReference type="GO" id="GO:0005886">
    <property type="term" value="C:plasma membrane"/>
    <property type="evidence" value="ECO:0007669"/>
    <property type="project" value="UniProtKB-SubCell"/>
</dbReference>
<dbReference type="AlphaFoldDB" id="A0A5C6BN92"/>
<comment type="function">
    <text evidence="9">Cytochrome bo(3) ubiquinol terminal oxidase is the component of the aerobic respiratory chain of E.coli that predominates when cells are grown at high aeration. Has proton pump activity across the membrane in addition to electron transfer, pumping 2 protons/electron.</text>
</comment>
<evidence type="ECO:0000313" key="18">
    <source>
        <dbReference type="EMBL" id="TWU13485.1"/>
    </source>
</evidence>
<gene>
    <name evidence="18" type="primary">ctaE_1</name>
    <name evidence="18" type="ORF">CA54_23200</name>
</gene>
<comment type="caution">
    <text evidence="18">The sequence shown here is derived from an EMBL/GenBank/DDBJ whole genome shotgun (WGS) entry which is preliminary data.</text>
</comment>
<evidence type="ECO:0000256" key="5">
    <source>
        <dbReference type="ARBA" id="ARBA00022475"/>
    </source>
</evidence>
<dbReference type="FunFam" id="1.20.120.80:FF:000001">
    <property type="entry name" value="Cytochrome (Ubi)quinol oxidase subunit III"/>
    <property type="match status" value="1"/>
</dbReference>
<dbReference type="OrthoDB" id="9810850at2"/>
<protein>
    <recommendedName>
        <fullName evidence="4">Cytochrome bo(3) ubiquinol oxidase subunit 3</fullName>
    </recommendedName>
    <alternativeName>
        <fullName evidence="12">Cytochrome o ubiquinol oxidase subunit 3</fullName>
    </alternativeName>
    <alternativeName>
        <fullName evidence="10">Oxidase bo(3) subunit 3</fullName>
    </alternativeName>
    <alternativeName>
        <fullName evidence="13">Ubiquinol oxidase polypeptide III</fullName>
    </alternativeName>
    <alternativeName>
        <fullName evidence="11">Ubiquinol oxidase subunit 3</fullName>
    </alternativeName>
</protein>
<dbReference type="GO" id="GO:0004129">
    <property type="term" value="F:cytochrome-c oxidase activity"/>
    <property type="evidence" value="ECO:0007669"/>
    <property type="project" value="InterPro"/>
</dbReference>
<keyword evidence="7 16" id="KW-1133">Transmembrane helix</keyword>
<name>A0A5C6BN92_9PLAN</name>
<evidence type="ECO:0000256" key="9">
    <source>
        <dbReference type="ARBA" id="ARBA00025694"/>
    </source>
</evidence>
<feature type="transmembrane region" description="Helical" evidence="16">
    <location>
        <begin position="68"/>
        <end position="91"/>
    </location>
</feature>
<evidence type="ECO:0000256" key="11">
    <source>
        <dbReference type="ARBA" id="ARBA00031884"/>
    </source>
</evidence>
<keyword evidence="5" id="KW-1003">Cell membrane</keyword>
<feature type="compositionally biased region" description="Polar residues" evidence="15">
    <location>
        <begin position="1"/>
        <end position="10"/>
    </location>
</feature>
<accession>A0A5C6BN92</accession>
<feature type="transmembrane region" description="Helical" evidence="16">
    <location>
        <begin position="143"/>
        <end position="167"/>
    </location>
</feature>
<evidence type="ECO:0000256" key="12">
    <source>
        <dbReference type="ARBA" id="ARBA00032189"/>
    </source>
</evidence>
<dbReference type="RefSeq" id="WP_146370802.1">
    <property type="nucleotide sequence ID" value="NZ_SJPP01000001.1"/>
</dbReference>
<keyword evidence="18" id="KW-0560">Oxidoreductase</keyword>
<proteinExistence type="inferred from homology"/>
<comment type="similarity">
    <text evidence="2 14">Belongs to the cytochrome c oxidase subunit 3 family.</text>
</comment>
<feature type="domain" description="Heme-copper oxidase subunit III family profile" evidence="17">
    <location>
        <begin position="31"/>
        <end position="208"/>
    </location>
</feature>
<reference evidence="18 19" key="1">
    <citation type="submission" date="2019-02" db="EMBL/GenBank/DDBJ databases">
        <title>Deep-cultivation of Planctomycetes and their phenomic and genomic characterization uncovers novel biology.</title>
        <authorList>
            <person name="Wiegand S."/>
            <person name="Jogler M."/>
            <person name="Boedeker C."/>
            <person name="Pinto D."/>
            <person name="Vollmers J."/>
            <person name="Rivas-Marin E."/>
            <person name="Kohn T."/>
            <person name="Peeters S.H."/>
            <person name="Heuer A."/>
            <person name="Rast P."/>
            <person name="Oberbeckmann S."/>
            <person name="Bunk B."/>
            <person name="Jeske O."/>
            <person name="Meyerdierks A."/>
            <person name="Storesund J.E."/>
            <person name="Kallscheuer N."/>
            <person name="Luecker S."/>
            <person name="Lage O.M."/>
            <person name="Pohl T."/>
            <person name="Merkel B.J."/>
            <person name="Hornburger P."/>
            <person name="Mueller R.-W."/>
            <person name="Bruemmer F."/>
            <person name="Labrenz M."/>
            <person name="Spormann A.M."/>
            <person name="Op Den Camp H."/>
            <person name="Overmann J."/>
            <person name="Amann R."/>
            <person name="Jetten M.S.M."/>
            <person name="Mascher T."/>
            <person name="Medema M.H."/>
            <person name="Devos D.P."/>
            <person name="Kaster A.-K."/>
            <person name="Ovreas L."/>
            <person name="Rohde M."/>
            <person name="Galperin M.Y."/>
            <person name="Jogler C."/>
        </authorList>
    </citation>
    <scope>NUCLEOTIDE SEQUENCE [LARGE SCALE GENOMIC DNA]</scope>
    <source>
        <strain evidence="18 19">CA54</strain>
    </source>
</reference>